<gene>
    <name evidence="2" type="ORF">EK21DRAFT_111561</name>
</gene>
<name>A0A9P4HBY2_9PLEO</name>
<evidence type="ECO:0000313" key="2">
    <source>
        <dbReference type="EMBL" id="KAF2030894.1"/>
    </source>
</evidence>
<proteinExistence type="predicted"/>
<dbReference type="Proteomes" id="UP000799777">
    <property type="component" value="Unassembled WGS sequence"/>
</dbReference>
<feature type="region of interest" description="Disordered" evidence="1">
    <location>
        <begin position="1"/>
        <end position="38"/>
    </location>
</feature>
<feature type="compositionally biased region" description="Gly residues" evidence="1">
    <location>
        <begin position="17"/>
        <end position="27"/>
    </location>
</feature>
<dbReference type="OrthoDB" id="3794650at2759"/>
<comment type="caution">
    <text evidence="2">The sequence shown here is derived from an EMBL/GenBank/DDBJ whole genome shotgun (WGS) entry which is preliminary data.</text>
</comment>
<protein>
    <submittedName>
        <fullName evidence="2">Uncharacterized protein</fullName>
    </submittedName>
</protein>
<sequence>MVSTPTRNRGGNAIDSPGGGVFLGGSVGSSPQATSEAARVQRRQTLREGSAIDFPNWHVRAEPIATPAMRHSNTMVTQSGGPVNFGGIALGPAEGYGTSASSSSAQGHCGRAASTQESPGVSTPTAPFPAFQTSGIDAFLAAVPTTIDIAAERGVRNANPSYPSFLHGVVFNPADADEWYNQVLPALRSTKFIFTSTADLHYAATLFSSSEIPDIYKSVTKIALPKFYWFSGVAHNRRHNPYLAILTSLPNLEQLSITLHTAGLTTSCFGERQMINLEASDPVRAKERKVMALADVVAKYELNGFFACKGLRRVKVEWVDCEMTLFFTKVGRASDLLSDLLAYLISGFAAHSMSVFVEMERLG</sequence>
<dbReference type="AlphaFoldDB" id="A0A9P4HBY2"/>
<accession>A0A9P4HBY2</accession>
<dbReference type="EMBL" id="ML978186">
    <property type="protein sequence ID" value="KAF2030894.1"/>
    <property type="molecule type" value="Genomic_DNA"/>
</dbReference>
<organism evidence="2 3">
    <name type="scientific">Setomelanomma holmii</name>
    <dbReference type="NCBI Taxonomy" id="210430"/>
    <lineage>
        <taxon>Eukaryota</taxon>
        <taxon>Fungi</taxon>
        <taxon>Dikarya</taxon>
        <taxon>Ascomycota</taxon>
        <taxon>Pezizomycotina</taxon>
        <taxon>Dothideomycetes</taxon>
        <taxon>Pleosporomycetidae</taxon>
        <taxon>Pleosporales</taxon>
        <taxon>Pleosporineae</taxon>
        <taxon>Phaeosphaeriaceae</taxon>
        <taxon>Setomelanomma</taxon>
    </lineage>
</organism>
<reference evidence="2" key="1">
    <citation type="journal article" date="2020" name="Stud. Mycol.">
        <title>101 Dothideomycetes genomes: a test case for predicting lifestyles and emergence of pathogens.</title>
        <authorList>
            <person name="Haridas S."/>
            <person name="Albert R."/>
            <person name="Binder M."/>
            <person name="Bloem J."/>
            <person name="Labutti K."/>
            <person name="Salamov A."/>
            <person name="Andreopoulos B."/>
            <person name="Baker S."/>
            <person name="Barry K."/>
            <person name="Bills G."/>
            <person name="Bluhm B."/>
            <person name="Cannon C."/>
            <person name="Castanera R."/>
            <person name="Culley D."/>
            <person name="Daum C."/>
            <person name="Ezra D."/>
            <person name="Gonzalez J."/>
            <person name="Henrissat B."/>
            <person name="Kuo A."/>
            <person name="Liang C."/>
            <person name="Lipzen A."/>
            <person name="Lutzoni F."/>
            <person name="Magnuson J."/>
            <person name="Mondo S."/>
            <person name="Nolan M."/>
            <person name="Ohm R."/>
            <person name="Pangilinan J."/>
            <person name="Park H.-J."/>
            <person name="Ramirez L."/>
            <person name="Alfaro M."/>
            <person name="Sun H."/>
            <person name="Tritt A."/>
            <person name="Yoshinaga Y."/>
            <person name="Zwiers L.-H."/>
            <person name="Turgeon B."/>
            <person name="Goodwin S."/>
            <person name="Spatafora J."/>
            <person name="Crous P."/>
            <person name="Grigoriev I."/>
        </authorList>
    </citation>
    <scope>NUCLEOTIDE SEQUENCE</scope>
    <source>
        <strain evidence="2">CBS 110217</strain>
    </source>
</reference>
<feature type="compositionally biased region" description="Polar residues" evidence="1">
    <location>
        <begin position="113"/>
        <end position="126"/>
    </location>
</feature>
<evidence type="ECO:0000313" key="3">
    <source>
        <dbReference type="Proteomes" id="UP000799777"/>
    </source>
</evidence>
<evidence type="ECO:0000256" key="1">
    <source>
        <dbReference type="SAM" id="MobiDB-lite"/>
    </source>
</evidence>
<keyword evidence="3" id="KW-1185">Reference proteome</keyword>
<feature type="region of interest" description="Disordered" evidence="1">
    <location>
        <begin position="96"/>
        <end position="126"/>
    </location>
</feature>